<dbReference type="OrthoDB" id="178074at2157"/>
<evidence type="ECO:0000259" key="2">
    <source>
        <dbReference type="Pfam" id="PF09851"/>
    </source>
</evidence>
<keyword evidence="4" id="KW-1185">Reference proteome</keyword>
<feature type="domain" description="SHOCT" evidence="2">
    <location>
        <begin position="82"/>
        <end position="108"/>
    </location>
</feature>
<evidence type="ECO:0000313" key="4">
    <source>
        <dbReference type="Proteomes" id="UP000319712"/>
    </source>
</evidence>
<dbReference type="AlphaFoldDB" id="A0A521C869"/>
<name>A0A521C869_9EURY</name>
<proteinExistence type="predicted"/>
<reference evidence="3 4" key="1">
    <citation type="submission" date="2017-05" db="EMBL/GenBank/DDBJ databases">
        <authorList>
            <person name="Varghese N."/>
            <person name="Submissions S."/>
        </authorList>
    </citation>
    <scope>NUCLEOTIDE SEQUENCE [LARGE SCALE GENOMIC DNA]</scope>
    <source>
        <strain evidence="3 4">DSM 19504</strain>
    </source>
</reference>
<dbReference type="InterPro" id="IPR018649">
    <property type="entry name" value="SHOCT"/>
</dbReference>
<evidence type="ECO:0000313" key="3">
    <source>
        <dbReference type="EMBL" id="SMO55687.1"/>
    </source>
</evidence>
<protein>
    <submittedName>
        <fullName evidence="3">Short C-terminal domain-containing protein</fullName>
    </submittedName>
</protein>
<dbReference type="RefSeq" id="WP_142986097.1">
    <property type="nucleotide sequence ID" value="NZ_FXTD01000004.1"/>
</dbReference>
<evidence type="ECO:0000256" key="1">
    <source>
        <dbReference type="SAM" id="Phobius"/>
    </source>
</evidence>
<keyword evidence="1" id="KW-1133">Transmembrane helix</keyword>
<gene>
    <name evidence="3" type="ORF">SAMN06264867_10418</name>
</gene>
<sequence>MAGPLRRAAWNLRYRWRRVFALCVVGAGVLAPILTNLWWTLPLVWFLGLFVVLPVLHTLAKPLPSADDEGGDGDRGSGNDPALDALRERYARGEIDEAEFERRLDRLLETEDAEVAERDRDVAARIRGTVERELERVRE</sequence>
<keyword evidence="1" id="KW-0812">Transmembrane</keyword>
<accession>A0A521C869</accession>
<dbReference type="Pfam" id="PF09851">
    <property type="entry name" value="SHOCT"/>
    <property type="match status" value="1"/>
</dbReference>
<dbReference type="EMBL" id="FXTD01000004">
    <property type="protein sequence ID" value="SMO55687.1"/>
    <property type="molecule type" value="Genomic_DNA"/>
</dbReference>
<dbReference type="Proteomes" id="UP000319712">
    <property type="component" value="Unassembled WGS sequence"/>
</dbReference>
<keyword evidence="1" id="KW-0472">Membrane</keyword>
<feature type="transmembrane region" description="Helical" evidence="1">
    <location>
        <begin position="20"/>
        <end position="37"/>
    </location>
</feature>
<organism evidence="3 4">
    <name type="scientific">Halorubrum cibi</name>
    <dbReference type="NCBI Taxonomy" id="413815"/>
    <lineage>
        <taxon>Archaea</taxon>
        <taxon>Methanobacteriati</taxon>
        <taxon>Methanobacteriota</taxon>
        <taxon>Stenosarchaea group</taxon>
        <taxon>Halobacteria</taxon>
        <taxon>Halobacteriales</taxon>
        <taxon>Haloferacaceae</taxon>
        <taxon>Halorubrum</taxon>
    </lineage>
</organism>